<evidence type="ECO:0000256" key="3">
    <source>
        <dbReference type="ARBA" id="ARBA00022475"/>
    </source>
</evidence>
<protein>
    <submittedName>
        <fullName evidence="9">ABC transporter permease</fullName>
    </submittedName>
</protein>
<dbReference type="Pfam" id="PF00528">
    <property type="entry name" value="BPD_transp_1"/>
    <property type="match status" value="1"/>
</dbReference>
<evidence type="ECO:0000313" key="9">
    <source>
        <dbReference type="EMBL" id="THH34777.1"/>
    </source>
</evidence>
<evidence type="ECO:0000313" key="10">
    <source>
        <dbReference type="Proteomes" id="UP000306602"/>
    </source>
</evidence>
<keyword evidence="5 7" id="KW-1133">Transmembrane helix</keyword>
<feature type="transmembrane region" description="Helical" evidence="7">
    <location>
        <begin position="134"/>
        <end position="158"/>
    </location>
</feature>
<keyword evidence="10" id="KW-1185">Reference proteome</keyword>
<keyword evidence="2 7" id="KW-0813">Transport</keyword>
<evidence type="ECO:0000256" key="2">
    <source>
        <dbReference type="ARBA" id="ARBA00022448"/>
    </source>
</evidence>
<comment type="similarity">
    <text evidence="7">Belongs to the binding-protein-dependent transport system permease family.</text>
</comment>
<dbReference type="InterPro" id="IPR045621">
    <property type="entry name" value="BPD_transp_1_N"/>
</dbReference>
<dbReference type="Pfam" id="PF19300">
    <property type="entry name" value="BPD_transp_1_N"/>
    <property type="match status" value="1"/>
</dbReference>
<reference evidence="9 10" key="1">
    <citation type="submission" date="2019-04" db="EMBL/GenBank/DDBJ databases">
        <title>Shimia ponticola sp. nov., isolated from seawater.</title>
        <authorList>
            <person name="Kim Y.-O."/>
            <person name="Yoon J.-H."/>
        </authorList>
    </citation>
    <scope>NUCLEOTIDE SEQUENCE [LARGE SCALE GENOMIC DNA]</scope>
    <source>
        <strain evidence="9 10">MYP11</strain>
    </source>
</reference>
<feature type="transmembrane region" description="Helical" evidence="7">
    <location>
        <begin position="248"/>
        <end position="267"/>
    </location>
</feature>
<dbReference type="CDD" id="cd06261">
    <property type="entry name" value="TM_PBP2"/>
    <property type="match status" value="1"/>
</dbReference>
<name>A0A4S4N8V2_9RHOB</name>
<comment type="subcellular location">
    <subcellularLocation>
        <location evidence="1 7">Cell membrane</location>
        <topology evidence="1 7">Multi-pass membrane protein</topology>
    </subcellularLocation>
</comment>
<feature type="transmembrane region" description="Helical" evidence="7">
    <location>
        <begin position="12"/>
        <end position="30"/>
    </location>
</feature>
<dbReference type="EMBL" id="SRKY01000005">
    <property type="protein sequence ID" value="THH34777.1"/>
    <property type="molecule type" value="Genomic_DNA"/>
</dbReference>
<evidence type="ECO:0000256" key="5">
    <source>
        <dbReference type="ARBA" id="ARBA00022989"/>
    </source>
</evidence>
<accession>A0A4S4N8V2</accession>
<evidence type="ECO:0000256" key="7">
    <source>
        <dbReference type="RuleBase" id="RU363032"/>
    </source>
</evidence>
<dbReference type="PANTHER" id="PTHR43163:SF6">
    <property type="entry name" value="DIPEPTIDE TRANSPORT SYSTEM PERMEASE PROTEIN DPPB-RELATED"/>
    <property type="match status" value="1"/>
</dbReference>
<dbReference type="RefSeq" id="WP_136464364.1">
    <property type="nucleotide sequence ID" value="NZ_SRKY01000005.1"/>
</dbReference>
<evidence type="ECO:0000259" key="8">
    <source>
        <dbReference type="PROSITE" id="PS50928"/>
    </source>
</evidence>
<gene>
    <name evidence="9" type="ORF">E4Z66_17590</name>
</gene>
<proteinExistence type="inferred from homology"/>
<dbReference type="AlphaFoldDB" id="A0A4S4N8V2"/>
<organism evidence="9 10">
    <name type="scientific">Aliishimia ponticola</name>
    <dbReference type="NCBI Taxonomy" id="2499833"/>
    <lineage>
        <taxon>Bacteria</taxon>
        <taxon>Pseudomonadati</taxon>
        <taxon>Pseudomonadota</taxon>
        <taxon>Alphaproteobacteria</taxon>
        <taxon>Rhodobacterales</taxon>
        <taxon>Paracoccaceae</taxon>
        <taxon>Aliishimia</taxon>
    </lineage>
</organism>
<comment type="caution">
    <text evidence="9">The sequence shown here is derived from an EMBL/GenBank/DDBJ whole genome shotgun (WGS) entry which is preliminary data.</text>
</comment>
<dbReference type="InterPro" id="IPR000515">
    <property type="entry name" value="MetI-like"/>
</dbReference>
<dbReference type="GO" id="GO:0055085">
    <property type="term" value="P:transmembrane transport"/>
    <property type="evidence" value="ECO:0007669"/>
    <property type="project" value="InterPro"/>
</dbReference>
<keyword evidence="3" id="KW-1003">Cell membrane</keyword>
<evidence type="ECO:0000256" key="1">
    <source>
        <dbReference type="ARBA" id="ARBA00004651"/>
    </source>
</evidence>
<dbReference type="Gene3D" id="1.10.3720.10">
    <property type="entry name" value="MetI-like"/>
    <property type="match status" value="1"/>
</dbReference>
<sequence length="315" mass="33919">MRNYLLKRLAQTIPVLFGISVLVFSMLHLAPGDPADLLLGPDATPEAVAELRSDMGLDRPLVVQYGAWAGRILQGDFGRSVVLNRAVLPEILKRFKNTAILTAGALVFAVIFGIGIGILAAVFHQTAFDSTAMLVALAGLSMPTFFTGIAGILIFAMGMQVLPSSGMYPARGGDFFDLLRHLVMPAITLGAVSAAILARMTRSAMLEVIQQDFIRTARAKGVSERGVVWVHALRNAAITIVTVLGMQIGYLLGGSVITEAVFSWPGLGQMMVRAIQARDYPTVQGGVLLIAMSFVFINLAVDLIYAWIDPRIRYS</sequence>
<feature type="transmembrane region" description="Helical" evidence="7">
    <location>
        <begin position="287"/>
        <end position="308"/>
    </location>
</feature>
<feature type="transmembrane region" description="Helical" evidence="7">
    <location>
        <begin position="178"/>
        <end position="198"/>
    </location>
</feature>
<dbReference type="PANTHER" id="PTHR43163">
    <property type="entry name" value="DIPEPTIDE TRANSPORT SYSTEM PERMEASE PROTEIN DPPB-RELATED"/>
    <property type="match status" value="1"/>
</dbReference>
<dbReference type="OrthoDB" id="9807402at2"/>
<evidence type="ECO:0000256" key="4">
    <source>
        <dbReference type="ARBA" id="ARBA00022692"/>
    </source>
</evidence>
<keyword evidence="6 7" id="KW-0472">Membrane</keyword>
<dbReference type="GO" id="GO:0005886">
    <property type="term" value="C:plasma membrane"/>
    <property type="evidence" value="ECO:0007669"/>
    <property type="project" value="UniProtKB-SubCell"/>
</dbReference>
<evidence type="ECO:0000256" key="6">
    <source>
        <dbReference type="ARBA" id="ARBA00023136"/>
    </source>
</evidence>
<keyword evidence="4 7" id="KW-0812">Transmembrane</keyword>
<feature type="transmembrane region" description="Helical" evidence="7">
    <location>
        <begin position="99"/>
        <end position="122"/>
    </location>
</feature>
<dbReference type="PROSITE" id="PS50928">
    <property type="entry name" value="ABC_TM1"/>
    <property type="match status" value="1"/>
</dbReference>
<feature type="domain" description="ABC transmembrane type-1" evidence="8">
    <location>
        <begin position="95"/>
        <end position="305"/>
    </location>
</feature>
<dbReference type="InterPro" id="IPR035906">
    <property type="entry name" value="MetI-like_sf"/>
</dbReference>
<dbReference type="Proteomes" id="UP000306602">
    <property type="component" value="Unassembled WGS sequence"/>
</dbReference>
<dbReference type="SUPFAM" id="SSF161098">
    <property type="entry name" value="MetI-like"/>
    <property type="match status" value="1"/>
</dbReference>